<dbReference type="PANTHER" id="PTHR42966:SF1">
    <property type="entry name" value="SIALIC ACID SYNTHASE"/>
    <property type="match status" value="1"/>
</dbReference>
<evidence type="ECO:0000313" key="2">
    <source>
        <dbReference type="EMBL" id="KAB1155858.1"/>
    </source>
</evidence>
<dbReference type="SUPFAM" id="SSF51569">
    <property type="entry name" value="Aldolase"/>
    <property type="match status" value="1"/>
</dbReference>
<dbReference type="EMBL" id="WAEM01000004">
    <property type="protein sequence ID" value="KAB1155858.1"/>
    <property type="molecule type" value="Genomic_DNA"/>
</dbReference>
<dbReference type="GO" id="GO:0016051">
    <property type="term" value="P:carbohydrate biosynthetic process"/>
    <property type="evidence" value="ECO:0007669"/>
    <property type="project" value="InterPro"/>
</dbReference>
<dbReference type="SUPFAM" id="SSF51269">
    <property type="entry name" value="AFP III-like domain"/>
    <property type="match status" value="1"/>
</dbReference>
<dbReference type="PROSITE" id="PS50844">
    <property type="entry name" value="AFP_LIKE"/>
    <property type="match status" value="1"/>
</dbReference>
<dbReference type="InterPro" id="IPR013132">
    <property type="entry name" value="PseI/NeuA/B-like_N"/>
</dbReference>
<protein>
    <submittedName>
        <fullName evidence="2">N-acetylneuraminate synthase</fullName>
    </submittedName>
</protein>
<evidence type="ECO:0000259" key="1">
    <source>
        <dbReference type="PROSITE" id="PS50844"/>
    </source>
</evidence>
<dbReference type="Proteomes" id="UP000490922">
    <property type="component" value="Unassembled WGS sequence"/>
</dbReference>
<keyword evidence="3" id="KW-1185">Reference proteome</keyword>
<dbReference type="Pfam" id="PF03102">
    <property type="entry name" value="NeuB"/>
    <property type="match status" value="1"/>
</dbReference>
<proteinExistence type="predicted"/>
<dbReference type="CDD" id="cd11615">
    <property type="entry name" value="SAF_NeuB_like"/>
    <property type="match status" value="1"/>
</dbReference>
<feature type="domain" description="AFP-like" evidence="1">
    <location>
        <begin position="278"/>
        <end position="335"/>
    </location>
</feature>
<dbReference type="InterPro" id="IPR013785">
    <property type="entry name" value="Aldolase_TIM"/>
</dbReference>
<comment type="caution">
    <text evidence="2">The sequence shown here is derived from an EMBL/GenBank/DDBJ whole genome shotgun (WGS) entry which is preliminary data.</text>
</comment>
<sequence length="335" mass="38111">MNNKPYLIAEIAQAHDGSLGILHSYIDAVSKTGVQAIKFQMHIAEAESSIHEPFRVQFSYEDKTRFDYWKRMEFTLKQWKEIKKHCDEVGLDFICSPFSNLAVDWLEEIGISIYKIGSGEVNNFLLLEKIAKTGKPIIISSGMSSFEELDKTVDFFKNKKVNFSILQCTTAYPTQSEQYGFNVIQELKERYKVPVGFSDHSAKLATGIAAVALGAEILEFHVVFNRDMFGPDAIASLTVEETKQLVEAVNTIYTAKNHPIDKNNNENFKDLKLIFEKSLAVNKDLPNGHIITFDDLESKKPKGFGISAENFIEVIGKKLKYKKLKWDFLNEEDIE</sequence>
<dbReference type="InterPro" id="IPR051690">
    <property type="entry name" value="PseI-like"/>
</dbReference>
<dbReference type="GO" id="GO:0047444">
    <property type="term" value="F:N-acylneuraminate-9-phosphate synthase activity"/>
    <property type="evidence" value="ECO:0007669"/>
    <property type="project" value="TreeGrafter"/>
</dbReference>
<dbReference type="InterPro" id="IPR006190">
    <property type="entry name" value="SAF_AFP_Neu5Ac"/>
</dbReference>
<dbReference type="PANTHER" id="PTHR42966">
    <property type="entry name" value="N-ACETYLNEURAMINATE SYNTHASE"/>
    <property type="match status" value="1"/>
</dbReference>
<dbReference type="InterPro" id="IPR057736">
    <property type="entry name" value="SAF_PseI/NeuA/NeuB"/>
</dbReference>
<dbReference type="Gene3D" id="3.90.1210.10">
    <property type="entry name" value="Antifreeze-like/N-acetylneuraminic acid synthase C-terminal domain"/>
    <property type="match status" value="1"/>
</dbReference>
<name>A0A7J5AEJ6_9FLAO</name>
<evidence type="ECO:0000313" key="3">
    <source>
        <dbReference type="Proteomes" id="UP000490922"/>
    </source>
</evidence>
<dbReference type="RefSeq" id="WP_151107677.1">
    <property type="nucleotide sequence ID" value="NZ_WAEM01000004.1"/>
</dbReference>
<dbReference type="OrthoDB" id="9814210at2"/>
<organism evidence="2 3">
    <name type="scientific">Flavobacterium luteum</name>
    <dbReference type="NCBI Taxonomy" id="2026654"/>
    <lineage>
        <taxon>Bacteria</taxon>
        <taxon>Pseudomonadati</taxon>
        <taxon>Bacteroidota</taxon>
        <taxon>Flavobacteriia</taxon>
        <taxon>Flavobacteriales</taxon>
        <taxon>Flavobacteriaceae</taxon>
        <taxon>Flavobacterium</taxon>
    </lineage>
</organism>
<reference evidence="2 3" key="1">
    <citation type="submission" date="2019-09" db="EMBL/GenBank/DDBJ databases">
        <title>Flavobacterium sp. nov., isolated from glacier ice.</title>
        <authorList>
            <person name="Liu Q."/>
        </authorList>
    </citation>
    <scope>NUCLEOTIDE SEQUENCE [LARGE SCALE GENOMIC DNA]</scope>
    <source>
        <strain evidence="2 3">NBRC 112527</strain>
    </source>
</reference>
<dbReference type="AlphaFoldDB" id="A0A7J5AEJ6"/>
<dbReference type="InterPro" id="IPR036732">
    <property type="entry name" value="AFP_Neu5c_C_sf"/>
</dbReference>
<accession>A0A7J5AEJ6</accession>
<gene>
    <name evidence="2" type="ORF">F6464_10070</name>
</gene>
<dbReference type="Gene3D" id="3.20.20.70">
    <property type="entry name" value="Aldolase class I"/>
    <property type="match status" value="1"/>
</dbReference>